<organism evidence="1">
    <name type="scientific">marine sediment metagenome</name>
    <dbReference type="NCBI Taxonomy" id="412755"/>
    <lineage>
        <taxon>unclassified sequences</taxon>
        <taxon>metagenomes</taxon>
        <taxon>ecological metagenomes</taxon>
    </lineage>
</organism>
<name>X1EDG2_9ZZZZ</name>
<accession>X1EDG2</accession>
<gene>
    <name evidence="1" type="ORF">S03H2_25038</name>
</gene>
<dbReference type="EMBL" id="BARU01014065">
    <property type="protein sequence ID" value="GAH31336.1"/>
    <property type="molecule type" value="Genomic_DNA"/>
</dbReference>
<feature type="non-terminal residue" evidence="1">
    <location>
        <position position="41"/>
    </location>
</feature>
<evidence type="ECO:0000313" key="1">
    <source>
        <dbReference type="EMBL" id="GAH31336.1"/>
    </source>
</evidence>
<comment type="caution">
    <text evidence="1">The sequence shown here is derived from an EMBL/GenBank/DDBJ whole genome shotgun (WGS) entry which is preliminary data.</text>
</comment>
<protein>
    <submittedName>
        <fullName evidence="1">Uncharacterized protein</fullName>
    </submittedName>
</protein>
<reference evidence="1" key="1">
    <citation type="journal article" date="2014" name="Front. Microbiol.">
        <title>High frequency of phylogenetically diverse reductive dehalogenase-homologous genes in deep subseafloor sedimentary metagenomes.</title>
        <authorList>
            <person name="Kawai M."/>
            <person name="Futagami T."/>
            <person name="Toyoda A."/>
            <person name="Takaki Y."/>
            <person name="Nishi S."/>
            <person name="Hori S."/>
            <person name="Arai W."/>
            <person name="Tsubouchi T."/>
            <person name="Morono Y."/>
            <person name="Uchiyama I."/>
            <person name="Ito T."/>
            <person name="Fujiyama A."/>
            <person name="Inagaki F."/>
            <person name="Takami H."/>
        </authorList>
    </citation>
    <scope>NUCLEOTIDE SEQUENCE</scope>
    <source>
        <strain evidence="1">Expedition CK06-06</strain>
    </source>
</reference>
<proteinExistence type="predicted"/>
<sequence>MEALKRVNGWDLKLDGEWGCDDRNVAKRLKLAGAEFSQING</sequence>
<dbReference type="AlphaFoldDB" id="X1EDG2"/>